<dbReference type="Pfam" id="PF19258">
    <property type="entry name" value="KxYKxGKxW_sig"/>
    <property type="match status" value="1"/>
</dbReference>
<feature type="chain" id="PRO_5046810378" evidence="2">
    <location>
        <begin position="32"/>
        <end position="216"/>
    </location>
</feature>
<accession>A0ABM9N481</accession>
<evidence type="ECO:0000313" key="3">
    <source>
        <dbReference type="EMBL" id="CAK8053973.1"/>
    </source>
</evidence>
<comment type="caution">
    <text evidence="3">The sequence shown here is derived from an EMBL/GenBank/DDBJ whole genome shotgun (WGS) entry which is preliminary data.</text>
</comment>
<dbReference type="InterPro" id="IPR025584">
    <property type="entry name" value="Cthe_2159"/>
</dbReference>
<dbReference type="InterPro" id="IPR022263">
    <property type="entry name" value="KxYKxGKxW"/>
</dbReference>
<dbReference type="EMBL" id="CAWVOH010000001">
    <property type="protein sequence ID" value="CAK8053973.1"/>
    <property type="molecule type" value="Genomic_DNA"/>
</dbReference>
<evidence type="ECO:0000256" key="1">
    <source>
        <dbReference type="ARBA" id="ARBA00022729"/>
    </source>
</evidence>
<dbReference type="RefSeq" id="WP_349641518.1">
    <property type="nucleotide sequence ID" value="NZ_CAWVOH010000001.1"/>
</dbReference>
<evidence type="ECO:0000313" key="4">
    <source>
        <dbReference type="Proteomes" id="UP001314241"/>
    </source>
</evidence>
<organism evidence="3 4">
    <name type="scientific">Eupransor demetentiae</name>
    <dbReference type="NCBI Taxonomy" id="3109584"/>
    <lineage>
        <taxon>Bacteria</taxon>
        <taxon>Bacillati</taxon>
        <taxon>Bacillota</taxon>
        <taxon>Bacilli</taxon>
        <taxon>Lactobacillales</taxon>
        <taxon>Lactobacillaceae</taxon>
        <taxon>Eupransor</taxon>
    </lineage>
</organism>
<gene>
    <name evidence="3" type="ORF">R54876_GBNLAHCA_00532</name>
</gene>
<protein>
    <submittedName>
        <fullName evidence="3">Twin-arginine protein secretion pathway component TatC (TatC)</fullName>
    </submittedName>
</protein>
<reference evidence="3 4" key="1">
    <citation type="submission" date="2024-01" db="EMBL/GenBank/DDBJ databases">
        <authorList>
            <person name="Botero Cardona J."/>
        </authorList>
    </citation>
    <scope>NUCLEOTIDE SEQUENCE [LARGE SCALE GENOMIC DNA]</scope>
    <source>
        <strain evidence="3 4">LMG 33000</strain>
    </source>
</reference>
<dbReference type="NCBIfam" id="TIGR03715">
    <property type="entry name" value="KxYKxGKxW"/>
    <property type="match status" value="1"/>
</dbReference>
<name>A0ABM9N481_9LACO</name>
<keyword evidence="4" id="KW-1185">Reference proteome</keyword>
<dbReference type="Pfam" id="PF14262">
    <property type="entry name" value="Cthe_2159"/>
    <property type="match status" value="1"/>
</dbReference>
<evidence type="ECO:0000256" key="2">
    <source>
        <dbReference type="SAM" id="SignalP"/>
    </source>
</evidence>
<sequence length="216" mass="21953">MNKQNARMFKSGKQWVIAAAAVAAMGGMAVAHQSASADLSTAISGLFSDMAAKATKVNVVIALDNSGIVSDNENAASVSGDTITIKKGGTYTVTGSSDHVQIVVAAPADADVNIVLNNADLRSTQGTVINGQSYGTMKITAAGTNSVTDAKPIADQAELDAQPTKSAIYSTGDLTFDASSDGGVLNVRSTMKGVDSAGHMSIASDKFSGNITSNFQ</sequence>
<keyword evidence="1 2" id="KW-0732">Signal</keyword>
<proteinExistence type="predicted"/>
<dbReference type="Proteomes" id="UP001314241">
    <property type="component" value="Unassembled WGS sequence"/>
</dbReference>
<feature type="signal peptide" evidence="2">
    <location>
        <begin position="1"/>
        <end position="31"/>
    </location>
</feature>